<dbReference type="EMBL" id="CP029822">
    <property type="protein sequence ID" value="AZS50017.1"/>
    <property type="molecule type" value="Genomic_DNA"/>
</dbReference>
<sequence>MDYINQGKKRRNHLKGLSLKSLISMDLQGDYDDIDWCPADEIRSRGNPETITCMKKIFKSRNWKKRSLAMYVMGQLYYIDNHNRKKHIRYGIEESKEMLVAGLADPNPCVIAVALSGLSHTPVPEALPTMLTFVDHPHVWCRQKLAVALSHFIDEGPHVANALLKLATDDFEETRDWATCNLQYSQVDTPEVRECLWRNAHDEDSLVVDEAMHGLARRKDKRVVALIQHYIKSGNYCYDSPLLEVAELYGDQILIETVKKAIISETVEAE</sequence>
<proteinExistence type="predicted"/>
<dbReference type="Gene3D" id="1.25.10.10">
    <property type="entry name" value="Leucine-rich Repeat Variant"/>
    <property type="match status" value="1"/>
</dbReference>
<dbReference type="AlphaFoldDB" id="A0A3S9XC76"/>
<dbReference type="RefSeq" id="WP_127162174.1">
    <property type="nucleotide sequence ID" value="NZ_CP029822.1"/>
</dbReference>
<protein>
    <recommendedName>
        <fullName evidence="3">HEAT repeat domain-containing protein</fullName>
    </recommendedName>
</protein>
<dbReference type="InterPro" id="IPR016024">
    <property type="entry name" value="ARM-type_fold"/>
</dbReference>
<reference evidence="2" key="1">
    <citation type="submission" date="2018-06" db="EMBL/GenBank/DDBJ databases">
        <title>Complete genome of Pseudomonas insecticola strain QZS01.</title>
        <authorList>
            <person name="Wang J."/>
            <person name="Su Q."/>
        </authorList>
    </citation>
    <scope>NUCLEOTIDE SEQUENCE [LARGE SCALE GENOMIC DNA]</scope>
    <source>
        <strain evidence="2">QZS01</strain>
    </source>
</reference>
<gene>
    <name evidence="1" type="ORF">DM558_04160</name>
</gene>
<name>A0A3S9XC76_9GAMM</name>
<dbReference type="SUPFAM" id="SSF48371">
    <property type="entry name" value="ARM repeat"/>
    <property type="match status" value="1"/>
</dbReference>
<organism evidence="1 2">
    <name type="scientific">Entomomonas moraniae</name>
    <dbReference type="NCBI Taxonomy" id="2213226"/>
    <lineage>
        <taxon>Bacteria</taxon>
        <taxon>Pseudomonadati</taxon>
        <taxon>Pseudomonadota</taxon>
        <taxon>Gammaproteobacteria</taxon>
        <taxon>Pseudomonadales</taxon>
        <taxon>Pseudomonadaceae</taxon>
        <taxon>Entomomonas</taxon>
    </lineage>
</organism>
<keyword evidence="2" id="KW-1185">Reference proteome</keyword>
<evidence type="ECO:0008006" key="3">
    <source>
        <dbReference type="Google" id="ProtNLM"/>
    </source>
</evidence>
<dbReference type="InterPro" id="IPR011989">
    <property type="entry name" value="ARM-like"/>
</dbReference>
<evidence type="ECO:0000313" key="2">
    <source>
        <dbReference type="Proteomes" id="UP000273143"/>
    </source>
</evidence>
<dbReference type="Pfam" id="PF13646">
    <property type="entry name" value="HEAT_2"/>
    <property type="match status" value="1"/>
</dbReference>
<evidence type="ECO:0000313" key="1">
    <source>
        <dbReference type="EMBL" id="AZS50017.1"/>
    </source>
</evidence>
<dbReference type="Proteomes" id="UP000273143">
    <property type="component" value="Chromosome"/>
</dbReference>
<dbReference type="KEGG" id="emo:DM558_04160"/>
<accession>A0A3S9XC76</accession>